<reference evidence="3 4" key="1">
    <citation type="submission" date="2019-04" db="EMBL/GenBank/DDBJ databases">
        <title>Genome sequence of Bacillus hwajinpoensis strain Y2.</title>
        <authorList>
            <person name="Fair J.L."/>
            <person name="Maclea K.S."/>
        </authorList>
    </citation>
    <scope>NUCLEOTIDE SEQUENCE [LARGE SCALE GENOMIC DNA]</scope>
    <source>
        <strain evidence="3 4">Y2</strain>
    </source>
</reference>
<dbReference type="PROSITE" id="PS00166">
    <property type="entry name" value="ENOYL_COA_HYDRATASE"/>
    <property type="match status" value="1"/>
</dbReference>
<dbReference type="Pfam" id="PF00378">
    <property type="entry name" value="ECH_1"/>
    <property type="match status" value="1"/>
</dbReference>
<dbReference type="Gene3D" id="1.10.12.10">
    <property type="entry name" value="Lyase 2-enoyl-coa Hydratase, Chain A, domain 2"/>
    <property type="match status" value="1"/>
</dbReference>
<dbReference type="GO" id="GO:0016853">
    <property type="term" value="F:isomerase activity"/>
    <property type="evidence" value="ECO:0007669"/>
    <property type="project" value="UniProtKB-KW"/>
</dbReference>
<gene>
    <name evidence="3" type="ORF">FBF83_00330</name>
</gene>
<dbReference type="PANTHER" id="PTHR43459">
    <property type="entry name" value="ENOYL-COA HYDRATASE"/>
    <property type="match status" value="1"/>
</dbReference>
<evidence type="ECO:0000256" key="1">
    <source>
        <dbReference type="ARBA" id="ARBA00005254"/>
    </source>
</evidence>
<dbReference type="InterPro" id="IPR029045">
    <property type="entry name" value="ClpP/crotonase-like_dom_sf"/>
</dbReference>
<dbReference type="Proteomes" id="UP000310541">
    <property type="component" value="Unassembled WGS sequence"/>
</dbReference>
<sequence length="264" mass="28503">MMETTVKTDHLKVNIQGTVLHLTLNRPEALNAFSPDMILGLTKAIQDAKENDDIRVVMLSGAGRSFSAGGDVKTMGDATSTEVYEHIGKLNELVLAMRDLEKPIISVIHGFAAGAGFNLALASDIILAAEDSSFVLSFSQVGLISDGGGLSFLPRLIGPYKAKELFFSAQPITAKEAKELRIVNQTYPLSVLQDEAIAYAEKLSRGPGKAFGFIKKIADASLTSSLSEVLEQERITQAMMVTTEDHKEGANAFKEKRAPQFKGK</sequence>
<protein>
    <submittedName>
        <fullName evidence="3">Enoyl-CoA hydratase/isomerase family protein</fullName>
    </submittedName>
</protein>
<accession>A0A4U1MKU4</accession>
<keyword evidence="3" id="KW-0413">Isomerase</keyword>
<organism evidence="3 4">
    <name type="scientific">Guptibacillus hwajinpoensis</name>
    <dbReference type="NCBI Taxonomy" id="208199"/>
    <lineage>
        <taxon>Bacteria</taxon>
        <taxon>Bacillati</taxon>
        <taxon>Bacillota</taxon>
        <taxon>Bacilli</taxon>
        <taxon>Bacillales</taxon>
        <taxon>Guptibacillaceae</taxon>
        <taxon>Guptibacillus</taxon>
    </lineage>
</organism>
<dbReference type="SUPFAM" id="SSF52096">
    <property type="entry name" value="ClpP/crotonase"/>
    <property type="match status" value="1"/>
</dbReference>
<evidence type="ECO:0000313" key="3">
    <source>
        <dbReference type="EMBL" id="TKD71294.1"/>
    </source>
</evidence>
<evidence type="ECO:0000313" key="4">
    <source>
        <dbReference type="Proteomes" id="UP000310541"/>
    </source>
</evidence>
<name>A0A4U1MKU4_9BACL</name>
<dbReference type="AlphaFoldDB" id="A0A4U1MKU4"/>
<comment type="caution">
    <text evidence="3">The sequence shown here is derived from an EMBL/GenBank/DDBJ whole genome shotgun (WGS) entry which is preliminary data.</text>
</comment>
<comment type="similarity">
    <text evidence="1 2">Belongs to the enoyl-CoA hydratase/isomerase family.</text>
</comment>
<dbReference type="EMBL" id="SWFM01000001">
    <property type="protein sequence ID" value="TKD71294.1"/>
    <property type="molecule type" value="Genomic_DNA"/>
</dbReference>
<dbReference type="OrthoDB" id="9775794at2"/>
<dbReference type="CDD" id="cd06558">
    <property type="entry name" value="crotonase-like"/>
    <property type="match status" value="1"/>
</dbReference>
<dbReference type="InterPro" id="IPR018376">
    <property type="entry name" value="Enoyl-CoA_hyd/isom_CS"/>
</dbReference>
<dbReference type="InterPro" id="IPR001753">
    <property type="entry name" value="Enoyl-CoA_hydra/iso"/>
</dbReference>
<dbReference type="InterPro" id="IPR014748">
    <property type="entry name" value="Enoyl-CoA_hydra_C"/>
</dbReference>
<evidence type="ECO:0000256" key="2">
    <source>
        <dbReference type="RuleBase" id="RU003707"/>
    </source>
</evidence>
<dbReference type="Gene3D" id="3.90.226.10">
    <property type="entry name" value="2-enoyl-CoA Hydratase, Chain A, domain 1"/>
    <property type="match status" value="1"/>
</dbReference>
<dbReference type="PANTHER" id="PTHR43459:SF1">
    <property type="entry name" value="EG:BACN32G11.4 PROTEIN"/>
    <property type="match status" value="1"/>
</dbReference>
<proteinExistence type="inferred from homology"/>